<dbReference type="Gene3D" id="2.20.130.20">
    <property type="match status" value="1"/>
</dbReference>
<gene>
    <name evidence="1" type="ORF">SMRZ_LOCUS17092</name>
</gene>
<dbReference type="Proteomes" id="UP000277204">
    <property type="component" value="Unassembled WGS sequence"/>
</dbReference>
<dbReference type="Pfam" id="PF07677">
    <property type="entry name" value="A2M_recep"/>
    <property type="match status" value="1"/>
</dbReference>
<evidence type="ECO:0000313" key="2">
    <source>
        <dbReference type="Proteomes" id="UP000277204"/>
    </source>
</evidence>
<dbReference type="Gene3D" id="2.60.40.1930">
    <property type="match status" value="2"/>
</dbReference>
<dbReference type="InterPro" id="IPR013783">
    <property type="entry name" value="Ig-like_fold"/>
</dbReference>
<name>A0A183MM17_9TREM</name>
<keyword evidence="2" id="KW-1185">Reference proteome</keyword>
<dbReference type="Pfam" id="PF00207">
    <property type="entry name" value="A2M"/>
    <property type="match status" value="1"/>
</dbReference>
<accession>A0A183MM17</accession>
<dbReference type="EMBL" id="UZAI01017288">
    <property type="protein sequence ID" value="VDP22945.1"/>
    <property type="molecule type" value="Genomic_DNA"/>
</dbReference>
<dbReference type="Gene3D" id="1.50.10.20">
    <property type="match status" value="1"/>
</dbReference>
<dbReference type="PANTHER" id="PTHR11412">
    <property type="entry name" value="MACROGLOBULIN / COMPLEMENT"/>
    <property type="match status" value="1"/>
</dbReference>
<dbReference type="STRING" id="48269.A0A183MM17"/>
<dbReference type="GO" id="GO:0005615">
    <property type="term" value="C:extracellular space"/>
    <property type="evidence" value="ECO:0007669"/>
    <property type="project" value="InterPro"/>
</dbReference>
<proteinExistence type="predicted"/>
<dbReference type="Gene3D" id="2.60.40.10">
    <property type="entry name" value="Immunoglobulins"/>
    <property type="match status" value="1"/>
</dbReference>
<dbReference type="Pfam" id="PF07678">
    <property type="entry name" value="TED_complement"/>
    <property type="match status" value="1"/>
</dbReference>
<dbReference type="InterPro" id="IPR008930">
    <property type="entry name" value="Terpenoid_cyclase/PrenylTrfase"/>
</dbReference>
<dbReference type="InterPro" id="IPR001599">
    <property type="entry name" value="Macroglobln_a2"/>
</dbReference>
<dbReference type="Pfam" id="PF07703">
    <property type="entry name" value="A2M_BRD"/>
    <property type="match status" value="1"/>
</dbReference>
<sequence>SYVILAPNRIRANELVQISVSIFELLYEQLTIRLAIKVNSTEIISSREVFKSPGTRIMQLKVPNYARTGTYWLHVEGSIVSNTSILFSNLTKLTFSEQSESIFIHVSKPIYHQSQIVRFRVIPMLPDLTPAYGSLVSIDVLDASGNLFKRWLNPMTNIGGIIELDFPLSDQVHEGVWLIRANHERFSAEKTFQVKEYWRPLWDVNVTLPLRITDNQLGLYGLISANYTSGKAVKGNATVLIQLRKSGADRWTNPPRAEFRRYLLALDGIGDFLLPMSEIRQAISSSTTDSSLANTEIWVNVTYFNWWEKTHRTGWAFTKVYSSNPLIKFLGGMVRPFKPNMYFTVYLVVYMADGSMVKYSGNRKVTLSFYCLDNTFEKQITLPISDDGVIRYTYRPTGDGCITYRLEVITVAFFTGFHKVNEYMVIHVQTNYPTDKIHYVVVSNGNILATDQLRMPNAVTSRTFSIAVSRYMFPISHIVAYFIKDNSEIVSDSLTFYANYTHLNNVQMQVNRGKDLNQDTLEIRGYAKPGSYIAFSVMHADLYAIGGASFLREYDIVDELMTYEQHSQAPLVHTWYEDFKDIKRIYLPTSSNGADTNSTMNSSGLIIFTDANFTKANFYRFEVKACLVMQFDDFRNNPARALPCYSLTGRDCYSRSERCDGINQCATWIDEMDCPENETKNPQPLRLINTFDILNRQWNDGAWLWHSTFVKADGQIQFRVDLPKMNADWVAGAFSVDSELGLALMQQPYLFSGTRRFYMTVELPEEAVWGEQIGVRACLFNNWNYWIEALVEVKPSPDLRIIQVGLEGRVSAYAPEVSINKAVQSLAYLEAGTSRYIYMPVSPKLPGNTSFTICAYSFIGSNCETHTIYVRMNGVTNYYHTASFLDLTSSSTLFVNNFKIIVPQKFTIPERRLHRFVPGSQKAILSVVGDFIGPALSEKFQYADTQNILRLPFAAAENIFFELGYNMNLLLYLHGAGHLPYSVLENGLIYCSVVLQKGFSYFNPKIVTAIALWSLLLTRQTQWNRLIYVDDNTFVSIINYLKQTQQFSSYDNDINNQTIVDIRLSGSWNISNVIDRRFSPIINKTKWPDLIDQECHRRIPSTAMVIIALRSTERTLPSGVGADKAERIVSEAVKFLSRHILNVDDLFSQMIGTYALKVAVDATSQHKISHALKRIEAFRQKGDYVYYANYRIPPPKWELDQAGRRIENPRLEMPNDGYGVLCSSIYFLLKHELGEWSFRSSEALDMVHWLASERNHVAGFASTFDSLFAMHALRKFALADTNRALYRMAIDEKISSMSSWTNRIYIDTHNYSTVTHTTFPSDNVWGDITMKLEGTGRVLLQLDAEVNVEYKEMQKMPKNPLDTEQVFRSFEIECTPGFLSRNNSIMIMTACGRWGIEPLPQSGMAVFEIGLPTGFIVLNDDLRRYVNSLMVPNLRYARANSRYITPDKTCVQFTAERYYPVANITQQHRCSAYEYYEPGRYNNSLYNVVSLYTNNICNVCGSFACPYCPDYNLSKKRIKLSMSMICLIFLIRWILFYVFNVYN</sequence>
<dbReference type="Gene3D" id="2.60.40.2950">
    <property type="match status" value="1"/>
</dbReference>
<dbReference type="InterPro" id="IPR009048">
    <property type="entry name" value="A-macroglobulin_rcpt-bd"/>
</dbReference>
<feature type="non-terminal residue" evidence="1">
    <location>
        <position position="1"/>
    </location>
</feature>
<dbReference type="SMART" id="SM01360">
    <property type="entry name" value="A2M"/>
    <property type="match status" value="1"/>
</dbReference>
<organism evidence="1 2">
    <name type="scientific">Schistosoma margrebowiei</name>
    <dbReference type="NCBI Taxonomy" id="48269"/>
    <lineage>
        <taxon>Eukaryota</taxon>
        <taxon>Metazoa</taxon>
        <taxon>Spiralia</taxon>
        <taxon>Lophotrochozoa</taxon>
        <taxon>Platyhelminthes</taxon>
        <taxon>Trematoda</taxon>
        <taxon>Digenea</taxon>
        <taxon>Strigeidida</taxon>
        <taxon>Schistosomatoidea</taxon>
        <taxon>Schistosomatidae</taxon>
        <taxon>Schistosoma</taxon>
    </lineage>
</organism>
<dbReference type="Gene3D" id="2.60.40.690">
    <property type="entry name" value="Alpha-macroglobulin, receptor-binding domain"/>
    <property type="match status" value="1"/>
</dbReference>
<dbReference type="SUPFAM" id="SSF49410">
    <property type="entry name" value="Alpha-macroglobulin receptor domain"/>
    <property type="match status" value="1"/>
</dbReference>
<dbReference type="InterPro" id="IPR011626">
    <property type="entry name" value="Alpha-macroglobulin_TED"/>
</dbReference>
<dbReference type="Gene3D" id="2.60.40.1940">
    <property type="match status" value="1"/>
</dbReference>
<dbReference type="PANTHER" id="PTHR11412:SF146">
    <property type="entry name" value="CD109 ANTIGEN"/>
    <property type="match status" value="1"/>
</dbReference>
<dbReference type="InterPro" id="IPR011625">
    <property type="entry name" value="A2M_N_BRD"/>
</dbReference>
<dbReference type="SMART" id="SM01361">
    <property type="entry name" value="A2M_recep"/>
    <property type="match status" value="1"/>
</dbReference>
<dbReference type="InterPro" id="IPR050473">
    <property type="entry name" value="A2M/Complement_sys"/>
</dbReference>
<dbReference type="SUPFAM" id="SSF48239">
    <property type="entry name" value="Terpenoid cyclases/Protein prenyltransferases"/>
    <property type="match status" value="1"/>
</dbReference>
<protein>
    <submittedName>
        <fullName evidence="1">Uncharacterized protein</fullName>
    </submittedName>
</protein>
<dbReference type="InterPro" id="IPR036595">
    <property type="entry name" value="A-macroglobulin_rcpt-bd_sf"/>
</dbReference>
<evidence type="ECO:0000313" key="1">
    <source>
        <dbReference type="EMBL" id="VDP22945.1"/>
    </source>
</evidence>
<dbReference type="GO" id="GO:0004866">
    <property type="term" value="F:endopeptidase inhibitor activity"/>
    <property type="evidence" value="ECO:0007669"/>
    <property type="project" value="InterPro"/>
</dbReference>
<dbReference type="SMART" id="SM01359">
    <property type="entry name" value="A2M_N_2"/>
    <property type="match status" value="1"/>
</dbReference>
<reference evidence="1 2" key="1">
    <citation type="submission" date="2018-11" db="EMBL/GenBank/DDBJ databases">
        <authorList>
            <consortium name="Pathogen Informatics"/>
        </authorList>
    </citation>
    <scope>NUCLEOTIDE SEQUENCE [LARGE SCALE GENOMIC DNA]</scope>
    <source>
        <strain evidence="1 2">Zambia</strain>
    </source>
</reference>